<keyword evidence="9" id="KW-0492">Microsome</keyword>
<evidence type="ECO:0000256" key="2">
    <source>
        <dbReference type="ARBA" id="ARBA00004251"/>
    </source>
</evidence>
<dbReference type="InterPro" id="IPR050380">
    <property type="entry name" value="Immune_Resp_Modulators"/>
</dbReference>
<comment type="subcellular location">
    <subcellularLocation>
        <location evidence="2">Cell membrane</location>
        <topology evidence="2">Single-pass type I membrane protein</topology>
    </subcellularLocation>
    <subcellularLocation>
        <location evidence="1">Endoplasmic reticulum membrane</location>
        <topology evidence="1">Single-pass type I membrane protein</topology>
    </subcellularLocation>
    <subcellularLocation>
        <location evidence="3">Golgi apparatus membrane</location>
        <topology evidence="3">Single-pass type I membrane protein</topology>
    </subcellularLocation>
    <subcellularLocation>
        <location evidence="16">Microsome membrane</location>
        <topology evidence="16">Single-pass type I membrane protein</topology>
    </subcellularLocation>
</comment>
<evidence type="ECO:0000313" key="25">
    <source>
        <dbReference type="Ensembl" id="ENSOCUP00000030948.1"/>
    </source>
</evidence>
<keyword evidence="8" id="KW-0256">Endoplasmic reticulum</keyword>
<dbReference type="InterPro" id="IPR007110">
    <property type="entry name" value="Ig-like_dom"/>
</dbReference>
<evidence type="ECO:0000256" key="13">
    <source>
        <dbReference type="ARBA" id="ARBA00023136"/>
    </source>
</evidence>
<dbReference type="InterPro" id="IPR036179">
    <property type="entry name" value="Ig-like_dom_sf"/>
</dbReference>
<name>A0A5F9CAN4_RABIT</name>
<evidence type="ECO:0000256" key="16">
    <source>
        <dbReference type="ARBA" id="ARBA00060390"/>
    </source>
</evidence>
<keyword evidence="7" id="KW-0677">Repeat</keyword>
<evidence type="ECO:0000256" key="9">
    <source>
        <dbReference type="ARBA" id="ARBA00022848"/>
    </source>
</evidence>
<dbReference type="InterPro" id="IPR003597">
    <property type="entry name" value="Ig_C1-set"/>
</dbReference>
<dbReference type="Pfam" id="PF07654">
    <property type="entry name" value="C1-set"/>
    <property type="match status" value="1"/>
</dbReference>
<dbReference type="GO" id="GO:0005789">
    <property type="term" value="C:endoplasmic reticulum membrane"/>
    <property type="evidence" value="ECO:0007669"/>
    <property type="project" value="UniProtKB-SubCell"/>
</dbReference>
<dbReference type="InParanoid" id="A0A5F9CAN4"/>
<reference evidence="25" key="2">
    <citation type="submission" date="2025-08" db="UniProtKB">
        <authorList>
            <consortium name="Ensembl"/>
        </authorList>
    </citation>
    <scope>IDENTIFICATION</scope>
    <source>
        <strain evidence="25">Thorbecke</strain>
    </source>
</reference>
<dbReference type="InterPro" id="IPR013106">
    <property type="entry name" value="Ig_V-set"/>
</dbReference>
<evidence type="ECO:0000256" key="7">
    <source>
        <dbReference type="ARBA" id="ARBA00022737"/>
    </source>
</evidence>
<evidence type="ECO:0000313" key="26">
    <source>
        <dbReference type="Proteomes" id="UP000001811"/>
    </source>
</evidence>
<dbReference type="InterPro" id="IPR003599">
    <property type="entry name" value="Ig_sub"/>
</dbReference>
<dbReference type="AlphaFoldDB" id="A0A5F9CAN4"/>
<dbReference type="Gene3D" id="2.60.40.10">
    <property type="entry name" value="Immunoglobulins"/>
    <property type="match status" value="3"/>
</dbReference>
<keyword evidence="6 23" id="KW-0732">Signal</keyword>
<reference evidence="25 26" key="1">
    <citation type="journal article" date="2011" name="Nature">
        <title>A high-resolution map of human evolutionary constraint using 29 mammals.</title>
        <authorList>
            <person name="Lindblad-Toh K."/>
            <person name="Garber M."/>
            <person name="Zuk O."/>
            <person name="Lin M.F."/>
            <person name="Parker B.J."/>
            <person name="Washietl S."/>
            <person name="Kheradpour P."/>
            <person name="Ernst J."/>
            <person name="Jordan G."/>
            <person name="Mauceli E."/>
            <person name="Ward L.D."/>
            <person name="Lowe C.B."/>
            <person name="Holloway A.K."/>
            <person name="Clamp M."/>
            <person name="Gnerre S."/>
            <person name="Alfoldi J."/>
            <person name="Beal K."/>
            <person name="Chang J."/>
            <person name="Clawson H."/>
            <person name="Cuff J."/>
            <person name="Di Palma F."/>
            <person name="Fitzgerald S."/>
            <person name="Flicek P."/>
            <person name="Guttman M."/>
            <person name="Hubisz M.J."/>
            <person name="Jaffe D.B."/>
            <person name="Jungreis I."/>
            <person name="Kent W.J."/>
            <person name="Kostka D."/>
            <person name="Lara M."/>
            <person name="Martins A.L."/>
            <person name="Massingham T."/>
            <person name="Moltke I."/>
            <person name="Raney B.J."/>
            <person name="Rasmussen M.D."/>
            <person name="Robinson J."/>
            <person name="Stark A."/>
            <person name="Vilella A.J."/>
            <person name="Wen J."/>
            <person name="Xie X."/>
            <person name="Zody M.C."/>
            <person name="Baldwin J."/>
            <person name="Bloom T."/>
            <person name="Chin C.W."/>
            <person name="Heiman D."/>
            <person name="Nicol R."/>
            <person name="Nusbaum C."/>
            <person name="Young S."/>
            <person name="Wilkinson J."/>
            <person name="Worley K.C."/>
            <person name="Kovar C.L."/>
            <person name="Muzny D.M."/>
            <person name="Gibbs R.A."/>
            <person name="Cree A."/>
            <person name="Dihn H.H."/>
            <person name="Fowler G."/>
            <person name="Jhangiani S."/>
            <person name="Joshi V."/>
            <person name="Lee S."/>
            <person name="Lewis L.R."/>
            <person name="Nazareth L.V."/>
            <person name="Okwuonu G."/>
            <person name="Santibanez J."/>
            <person name="Warren W.C."/>
            <person name="Mardis E.R."/>
            <person name="Weinstock G.M."/>
            <person name="Wilson R.K."/>
            <person name="Delehaunty K."/>
            <person name="Dooling D."/>
            <person name="Fronik C."/>
            <person name="Fulton L."/>
            <person name="Fulton B."/>
            <person name="Graves T."/>
            <person name="Minx P."/>
            <person name="Sodergren E."/>
            <person name="Birney E."/>
            <person name="Margulies E.H."/>
            <person name="Herrero J."/>
            <person name="Green E.D."/>
            <person name="Haussler D."/>
            <person name="Siepel A."/>
            <person name="Goldman N."/>
            <person name="Pollard K.S."/>
            <person name="Pedersen J.S."/>
            <person name="Lander E.S."/>
            <person name="Kellis M."/>
        </authorList>
    </citation>
    <scope>NUCLEOTIDE SEQUENCE [LARGE SCALE GENOMIC DNA]</scope>
    <source>
        <strain evidence="25 26">Thorbecke inbred</strain>
    </source>
</reference>
<evidence type="ECO:0000256" key="19">
    <source>
        <dbReference type="ARBA" id="ARBA00081207"/>
    </source>
</evidence>
<dbReference type="SMR" id="A0A5F9CAN4"/>
<dbReference type="InterPro" id="IPR013783">
    <property type="entry name" value="Ig-like_fold"/>
</dbReference>
<comment type="subunit">
    <text evidence="21">Interacts with peptide-free HLA-A*02-B2M complexes or those loaded with low affinity peptides, likely facilitating peptide exchange onto higher affinity peptides. Interacts with MR1 in a ligand-independent way; this interaction may stabilize MR1 pool and facilitate ligand loading and dissociation.</text>
</comment>
<dbReference type="GO" id="GO:0000139">
    <property type="term" value="C:Golgi membrane"/>
    <property type="evidence" value="ECO:0007669"/>
    <property type="project" value="UniProtKB-SubCell"/>
</dbReference>
<dbReference type="Proteomes" id="UP000001811">
    <property type="component" value="Chromosome 8"/>
</dbReference>
<feature type="domain" description="Ig-like" evidence="24">
    <location>
        <begin position="302"/>
        <end position="392"/>
    </location>
</feature>
<proteinExistence type="predicted"/>
<feature type="signal peptide" evidence="23">
    <location>
        <begin position="1"/>
        <end position="21"/>
    </location>
</feature>
<dbReference type="GO" id="GO:0002590">
    <property type="term" value="P:negative regulation of antigen processing and presentation of peptide antigen via MHC class I"/>
    <property type="evidence" value="ECO:0007669"/>
    <property type="project" value="Ensembl"/>
</dbReference>
<dbReference type="Pfam" id="PF07686">
    <property type="entry name" value="V-set"/>
    <property type="match status" value="1"/>
</dbReference>
<organism evidence="25 26">
    <name type="scientific">Oryctolagus cuniculus</name>
    <name type="common">Rabbit</name>
    <dbReference type="NCBI Taxonomy" id="9986"/>
    <lineage>
        <taxon>Eukaryota</taxon>
        <taxon>Metazoa</taxon>
        <taxon>Chordata</taxon>
        <taxon>Craniata</taxon>
        <taxon>Vertebrata</taxon>
        <taxon>Euteleostomi</taxon>
        <taxon>Mammalia</taxon>
        <taxon>Eutheria</taxon>
        <taxon>Euarchontoglires</taxon>
        <taxon>Glires</taxon>
        <taxon>Lagomorpha</taxon>
        <taxon>Leporidae</taxon>
        <taxon>Oryctolagus</taxon>
    </lineage>
</organism>
<evidence type="ECO:0000256" key="11">
    <source>
        <dbReference type="ARBA" id="ARBA00022989"/>
    </source>
</evidence>
<dbReference type="SMART" id="SM00409">
    <property type="entry name" value="IG"/>
    <property type="match status" value="1"/>
</dbReference>
<keyword evidence="15" id="KW-0393">Immunoglobulin domain</keyword>
<keyword evidence="12" id="KW-0333">Golgi apparatus</keyword>
<evidence type="ECO:0000256" key="18">
    <source>
        <dbReference type="ARBA" id="ARBA00078292"/>
    </source>
</evidence>
<keyword evidence="10" id="KW-0391">Immunity</keyword>
<evidence type="ECO:0000256" key="4">
    <source>
        <dbReference type="ARBA" id="ARBA00022475"/>
    </source>
</evidence>
<dbReference type="InterPro" id="IPR003006">
    <property type="entry name" value="Ig/MHC_CS"/>
</dbReference>
<keyword evidence="5" id="KW-0812">Transmembrane</keyword>
<gene>
    <name evidence="25" type="primary">TAPBPL</name>
</gene>
<dbReference type="GO" id="GO:0005886">
    <property type="term" value="C:plasma membrane"/>
    <property type="evidence" value="ECO:0007669"/>
    <property type="project" value="UniProtKB-SubCell"/>
</dbReference>
<keyword evidence="13" id="KW-0472">Membrane</keyword>
<evidence type="ECO:0000256" key="21">
    <source>
        <dbReference type="ARBA" id="ARBA00093566"/>
    </source>
</evidence>
<evidence type="ECO:0000256" key="3">
    <source>
        <dbReference type="ARBA" id="ARBA00004614"/>
    </source>
</evidence>
<keyword evidence="4" id="KW-1003">Cell membrane</keyword>
<keyword evidence="14" id="KW-1015">Disulfide bond</keyword>
<evidence type="ECO:0000256" key="1">
    <source>
        <dbReference type="ARBA" id="ARBA00004115"/>
    </source>
</evidence>
<keyword evidence="11" id="KW-1133">Transmembrane helix</keyword>
<keyword evidence="26" id="KW-1185">Reference proteome</keyword>
<protein>
    <recommendedName>
        <fullName evidence="17">Tapasin-related protein</fullName>
    </recommendedName>
    <alternativeName>
        <fullName evidence="18">TAP-binding protein-like</fullName>
    </alternativeName>
    <alternativeName>
        <fullName evidence="19">TAP-binding protein-related protein</fullName>
    </alternativeName>
    <alternativeName>
        <fullName evidence="20">Tapasin-like</fullName>
    </alternativeName>
</protein>
<dbReference type="GO" id="GO:0023024">
    <property type="term" value="F:MHC class I protein complex binding"/>
    <property type="evidence" value="ECO:0007669"/>
    <property type="project" value="Ensembl"/>
</dbReference>
<evidence type="ECO:0000256" key="20">
    <source>
        <dbReference type="ARBA" id="ARBA00082706"/>
    </source>
</evidence>
<sequence>MRAEAARCLLLCLALCGAAEAEPGAAEGQWRAVDVVLSCFLAVEDRHRGAFAGTANREKALLVLRQVPVLDDGSLEGFTDFTVAQDDPPVIFEASVDQVQIPQAGDLLHADCSGRDLTCEISHYHLQARQEASVEKAAWFISNVQVSGGGPSVSMVMKALRDAENGAALHPTLKLPLSSQGTVRTTVEFQATTRTQSLNALLGSSVSLHCSFSMAAGLDLISVEWRQQHKGSGQQVYIWTTGKGQAKRDGATLEPEQLHVARNASLTLPGLTVKDEGVHICQITTSLYQVQQNIQLNIQASPKVRLSLANTAVPPTLICSIAGYYPLNVAVTWTREEPAGAAVQVSGASFSSLRQSPAGTYTISSSLTADPGPAGATYTCQVTHISLEEPLVASTWVAPAGETTASGFVFASSLFLLALLFLGFQRWQGKSPDALGPGPPPISPAHRPTLLSPHPGPGWSPGDRSCSLFPPSHLSKSCQGPEAF</sequence>
<feature type="region of interest" description="Disordered" evidence="22">
    <location>
        <begin position="432"/>
        <end position="465"/>
    </location>
</feature>
<evidence type="ECO:0000256" key="10">
    <source>
        <dbReference type="ARBA" id="ARBA00022859"/>
    </source>
</evidence>
<dbReference type="SUPFAM" id="SSF48726">
    <property type="entry name" value="Immunoglobulin"/>
    <property type="match status" value="2"/>
</dbReference>
<evidence type="ECO:0000256" key="23">
    <source>
        <dbReference type="SAM" id="SignalP"/>
    </source>
</evidence>
<dbReference type="FunCoup" id="A0A5F9CAN4">
    <property type="interactions" value="125"/>
</dbReference>
<reference evidence="25" key="3">
    <citation type="submission" date="2025-09" db="UniProtKB">
        <authorList>
            <consortium name="Ensembl"/>
        </authorList>
    </citation>
    <scope>IDENTIFICATION</scope>
    <source>
        <strain evidence="25">Thorbecke</strain>
    </source>
</reference>
<dbReference type="EMBL" id="AAGW02051568">
    <property type="status" value="NOT_ANNOTATED_CDS"/>
    <property type="molecule type" value="Genomic_DNA"/>
</dbReference>
<dbReference type="PROSITE" id="PS00290">
    <property type="entry name" value="IG_MHC"/>
    <property type="match status" value="1"/>
</dbReference>
<dbReference type="PROSITE" id="PS50835">
    <property type="entry name" value="IG_LIKE"/>
    <property type="match status" value="2"/>
</dbReference>
<evidence type="ECO:0000256" key="14">
    <source>
        <dbReference type="ARBA" id="ARBA00023157"/>
    </source>
</evidence>
<evidence type="ECO:0000256" key="5">
    <source>
        <dbReference type="ARBA" id="ARBA00022692"/>
    </source>
</evidence>
<dbReference type="SMART" id="SM00407">
    <property type="entry name" value="IGc1"/>
    <property type="match status" value="1"/>
</dbReference>
<dbReference type="FunFam" id="2.60.40.10:FF:001475">
    <property type="entry name" value="TAP binding protein-like variant"/>
    <property type="match status" value="1"/>
</dbReference>
<evidence type="ECO:0000256" key="15">
    <source>
        <dbReference type="ARBA" id="ARBA00023319"/>
    </source>
</evidence>
<evidence type="ECO:0000256" key="8">
    <source>
        <dbReference type="ARBA" id="ARBA00022824"/>
    </source>
</evidence>
<dbReference type="Bgee" id="ENSOCUG00000008163">
    <property type="expression patterns" value="Expressed in blood and 16 other cell types or tissues"/>
</dbReference>
<evidence type="ECO:0000259" key="24">
    <source>
        <dbReference type="PROSITE" id="PS50835"/>
    </source>
</evidence>
<accession>A0A5F9CAN4</accession>
<dbReference type="PANTHER" id="PTHR23411">
    <property type="entry name" value="TAPASIN"/>
    <property type="match status" value="1"/>
</dbReference>
<evidence type="ECO:0000256" key="17">
    <source>
        <dbReference type="ARBA" id="ARBA00070349"/>
    </source>
</evidence>
<feature type="domain" description="Ig-like" evidence="24">
    <location>
        <begin position="171"/>
        <end position="297"/>
    </location>
</feature>
<evidence type="ECO:0000256" key="22">
    <source>
        <dbReference type="SAM" id="MobiDB-lite"/>
    </source>
</evidence>
<dbReference type="GeneTree" id="ENSGT00940000160453"/>
<evidence type="ECO:0000256" key="12">
    <source>
        <dbReference type="ARBA" id="ARBA00023034"/>
    </source>
</evidence>
<feature type="chain" id="PRO_5023876266" description="Tapasin-related protein" evidence="23">
    <location>
        <begin position="22"/>
        <end position="484"/>
    </location>
</feature>
<dbReference type="GO" id="GO:0002502">
    <property type="term" value="P:peptide antigen assembly with MHC class I protein complex"/>
    <property type="evidence" value="ECO:0007669"/>
    <property type="project" value="Ensembl"/>
</dbReference>
<evidence type="ECO:0000256" key="6">
    <source>
        <dbReference type="ARBA" id="ARBA00022729"/>
    </source>
</evidence>
<dbReference type="Ensembl" id="ENSOCUT00000049567.1">
    <property type="protein sequence ID" value="ENSOCUP00000030948.1"/>
    <property type="gene ID" value="ENSOCUG00000008163.3"/>
</dbReference>